<evidence type="ECO:0000313" key="2">
    <source>
        <dbReference type="Proteomes" id="UP000632828"/>
    </source>
</evidence>
<dbReference type="AlphaFoldDB" id="A0A8J6QXK3"/>
<dbReference type="InterPro" id="IPR010985">
    <property type="entry name" value="Ribbon_hlx_hlx"/>
</dbReference>
<gene>
    <name evidence="1" type="ORF">ICT70_08835</name>
</gene>
<dbReference type="SUPFAM" id="SSF47598">
    <property type="entry name" value="Ribbon-helix-helix"/>
    <property type="match status" value="1"/>
</dbReference>
<protein>
    <submittedName>
        <fullName evidence="1">CopG family transcriptional regulator</fullName>
    </submittedName>
</protein>
<evidence type="ECO:0000313" key="1">
    <source>
        <dbReference type="EMBL" id="MBD1400773.1"/>
    </source>
</evidence>
<keyword evidence="2" id="KW-1185">Reference proteome</keyword>
<organism evidence="1 2">
    <name type="scientific">Pelovirga terrestris</name>
    <dbReference type="NCBI Taxonomy" id="2771352"/>
    <lineage>
        <taxon>Bacteria</taxon>
        <taxon>Pseudomonadati</taxon>
        <taxon>Thermodesulfobacteriota</taxon>
        <taxon>Desulfuromonadia</taxon>
        <taxon>Geobacterales</taxon>
        <taxon>Geobacteraceae</taxon>
        <taxon>Pelovirga</taxon>
    </lineage>
</organism>
<accession>A0A8J6QXK3</accession>
<comment type="caution">
    <text evidence="1">The sequence shown here is derived from an EMBL/GenBank/DDBJ whole genome shotgun (WGS) entry which is preliminary data.</text>
</comment>
<name>A0A8J6QXK3_9BACT</name>
<dbReference type="EMBL" id="JACWUN010000009">
    <property type="protein sequence ID" value="MBD1400773.1"/>
    <property type="molecule type" value="Genomic_DNA"/>
</dbReference>
<dbReference type="CDD" id="cd22231">
    <property type="entry name" value="RHH_NikR_HicB-like"/>
    <property type="match status" value="1"/>
</dbReference>
<reference evidence="1" key="1">
    <citation type="submission" date="2020-09" db="EMBL/GenBank/DDBJ databases">
        <title>Pelobacter alkaliphilus sp. nov., a novel anaerobic arsenate-reducing bacterium from terrestrial mud volcano.</title>
        <authorList>
            <person name="Khomyakova M.A."/>
            <person name="Merkel A.Y."/>
            <person name="Slobodkin A.I."/>
        </authorList>
    </citation>
    <scope>NUCLEOTIDE SEQUENCE</scope>
    <source>
        <strain evidence="1">M08fum</strain>
    </source>
</reference>
<proteinExistence type="predicted"/>
<dbReference type="GO" id="GO:0006355">
    <property type="term" value="P:regulation of DNA-templated transcription"/>
    <property type="evidence" value="ECO:0007669"/>
    <property type="project" value="InterPro"/>
</dbReference>
<dbReference type="RefSeq" id="WP_191155679.1">
    <property type="nucleotide sequence ID" value="NZ_JACWUN010000009.1"/>
</dbReference>
<sequence length="74" mass="8331">MLAEKVSISLPTPLLEFVEHYKESHALKSRSKVIEMALERLQQESLEAAYRQAAADVDPAFDATNADGLRNETW</sequence>
<dbReference type="Proteomes" id="UP000632828">
    <property type="component" value="Unassembled WGS sequence"/>
</dbReference>